<feature type="transmembrane region" description="Helical" evidence="3">
    <location>
        <begin position="93"/>
        <end position="114"/>
    </location>
</feature>
<feature type="compositionally biased region" description="Polar residues" evidence="2">
    <location>
        <begin position="10"/>
        <end position="21"/>
    </location>
</feature>
<keyword evidence="1" id="KW-0175">Coiled coil</keyword>
<feature type="region of interest" description="Disordered" evidence="2">
    <location>
        <begin position="1"/>
        <end position="83"/>
    </location>
</feature>
<evidence type="ECO:0000256" key="3">
    <source>
        <dbReference type="SAM" id="Phobius"/>
    </source>
</evidence>
<feature type="coiled-coil region" evidence="1">
    <location>
        <begin position="119"/>
        <end position="153"/>
    </location>
</feature>
<organism evidence="4 5">
    <name type="scientific">Acetoanaerobium noterae</name>
    <dbReference type="NCBI Taxonomy" id="745369"/>
    <lineage>
        <taxon>Bacteria</taxon>
        <taxon>Bacillati</taxon>
        <taxon>Bacillota</taxon>
        <taxon>Clostridia</taxon>
        <taxon>Peptostreptococcales</taxon>
        <taxon>Filifactoraceae</taxon>
        <taxon>Acetoanaerobium</taxon>
    </lineage>
</organism>
<keyword evidence="3" id="KW-0472">Membrane</keyword>
<feature type="compositionally biased region" description="Basic and acidic residues" evidence="2">
    <location>
        <begin position="55"/>
        <end position="73"/>
    </location>
</feature>
<gene>
    <name evidence="4" type="ORF">SAMN02745120_0681</name>
</gene>
<dbReference type="OrthoDB" id="1757177at2"/>
<proteinExistence type="predicted"/>
<sequence>MKKDTDSNYKSRSLQKYSGSHSTRKDNPRKDFPKKESSNTSYDRKEPVSYGSHYESSRERNNIDKPKVRESSPRKKIVKKRKKLDKKTVRTRILISVLGLSLCFVGVLFGSLMFRYSIISELKYEINTLTRDLDEIKNQKKEIEVQLEHSNRSDVIEKIAMEQLQMQYPSDDQIVYIEID</sequence>
<evidence type="ECO:0008006" key="6">
    <source>
        <dbReference type="Google" id="ProtNLM"/>
    </source>
</evidence>
<keyword evidence="3" id="KW-1133">Transmembrane helix</keyword>
<keyword evidence="5" id="KW-1185">Reference proteome</keyword>
<accession>A0A1T5A2R1</accession>
<protein>
    <recommendedName>
        <fullName evidence="6">Cell division protein FtsL</fullName>
    </recommendedName>
</protein>
<evidence type="ECO:0000256" key="1">
    <source>
        <dbReference type="SAM" id="Coils"/>
    </source>
</evidence>
<evidence type="ECO:0000313" key="4">
    <source>
        <dbReference type="EMBL" id="SKB29057.1"/>
    </source>
</evidence>
<feature type="compositionally biased region" description="Basic residues" evidence="2">
    <location>
        <begin position="74"/>
        <end position="83"/>
    </location>
</feature>
<evidence type="ECO:0000256" key="2">
    <source>
        <dbReference type="SAM" id="MobiDB-lite"/>
    </source>
</evidence>
<evidence type="ECO:0000313" key="5">
    <source>
        <dbReference type="Proteomes" id="UP000243406"/>
    </source>
</evidence>
<keyword evidence="3" id="KW-0812">Transmembrane</keyword>
<dbReference type="Proteomes" id="UP000243406">
    <property type="component" value="Unassembled WGS sequence"/>
</dbReference>
<dbReference type="RefSeq" id="WP_079588633.1">
    <property type="nucleotide sequence ID" value="NZ_FUYN01000001.1"/>
</dbReference>
<dbReference type="AlphaFoldDB" id="A0A1T5A2R1"/>
<reference evidence="5" key="1">
    <citation type="submission" date="2017-02" db="EMBL/GenBank/DDBJ databases">
        <authorList>
            <person name="Varghese N."/>
            <person name="Submissions S."/>
        </authorList>
    </citation>
    <scope>NUCLEOTIDE SEQUENCE [LARGE SCALE GENOMIC DNA]</scope>
    <source>
        <strain evidence="5">ATCC 35199</strain>
    </source>
</reference>
<name>A0A1T5A2R1_9FIRM</name>
<dbReference type="EMBL" id="FUYN01000001">
    <property type="protein sequence ID" value="SKB29057.1"/>
    <property type="molecule type" value="Genomic_DNA"/>
</dbReference>
<feature type="compositionally biased region" description="Basic and acidic residues" evidence="2">
    <location>
        <begin position="23"/>
        <end position="47"/>
    </location>
</feature>